<dbReference type="OrthoDB" id="5083627at2759"/>
<dbReference type="RefSeq" id="XP_056470986.1">
    <property type="nucleotide sequence ID" value="XM_056620180.1"/>
</dbReference>
<evidence type="ECO:0000313" key="1">
    <source>
        <dbReference type="EMBL" id="KAJ5089004.1"/>
    </source>
</evidence>
<proteinExistence type="predicted"/>
<comment type="caution">
    <text evidence="1">The sequence shown here is derived from an EMBL/GenBank/DDBJ whole genome shotgun (WGS) entry which is preliminary data.</text>
</comment>
<accession>A0A9W9EW43</accession>
<sequence length="561" mass="62778">MPAPPLDKMLKVMVESTSPRPEDGWTLGWDVVVSYSEKEVNATLKKAGKRNAPWKHRDEMITKIEAKVFLDVFGSDSDSSDDSKDKPFQAYRLDVHAPIIQFVSNAQIPAADLVIPVASGTYERSDKPGKLRQLHTNAYQIRIKGIPIGTVTGTYKDVKGNQRAGNPLDVEQGDKECLFRNSAPDRAEDDFEVSWVVLNFPLQQQGLVVKAEIVPGYTTDPTIQKSLNKHLKHIQTASETWFEGTQENGRHSFNLIRHALATIKNKALPKQEGISLDLTPSKFSMATCSGSFIEDPILSLFIHVVGGKDQGETKDLQSAWQGQWMTAKPDKIAPIPNDYTASVLFHPKIIVENVLLPSMMEKDQDDWKLEPLSGYGGGGIAVNATWKKIFDLDWFWIPYGRILDSMGEKNQLKLEVCGPTPKDLQNKTTFSIDHDFPLEIKTTDYDATFDINTEGMESHWKVDDEPMAKEGGVWQTVKDFFEIKSIPPTPEIYEQRKKKLAGVSPKFHFKKMGLGYFLTTNLLNPGSKVIEIDKRVGMRFPGNMLLVGRVVQGVDSITGKA</sequence>
<organism evidence="1 2">
    <name type="scientific">Penicillium argentinense</name>
    <dbReference type="NCBI Taxonomy" id="1131581"/>
    <lineage>
        <taxon>Eukaryota</taxon>
        <taxon>Fungi</taxon>
        <taxon>Dikarya</taxon>
        <taxon>Ascomycota</taxon>
        <taxon>Pezizomycotina</taxon>
        <taxon>Eurotiomycetes</taxon>
        <taxon>Eurotiomycetidae</taxon>
        <taxon>Eurotiales</taxon>
        <taxon>Aspergillaceae</taxon>
        <taxon>Penicillium</taxon>
    </lineage>
</organism>
<dbReference type="AlphaFoldDB" id="A0A9W9EW43"/>
<dbReference type="EMBL" id="JAPQKI010000009">
    <property type="protein sequence ID" value="KAJ5089004.1"/>
    <property type="molecule type" value="Genomic_DNA"/>
</dbReference>
<name>A0A9W9EW43_9EURO</name>
<evidence type="ECO:0000313" key="2">
    <source>
        <dbReference type="Proteomes" id="UP001149074"/>
    </source>
</evidence>
<gene>
    <name evidence="1" type="ORF">N7532_007688</name>
</gene>
<reference evidence="1" key="2">
    <citation type="journal article" date="2023" name="IMA Fungus">
        <title>Comparative genomic study of the Penicillium genus elucidates a diverse pangenome and 15 lateral gene transfer events.</title>
        <authorList>
            <person name="Petersen C."/>
            <person name="Sorensen T."/>
            <person name="Nielsen M.R."/>
            <person name="Sondergaard T.E."/>
            <person name="Sorensen J.L."/>
            <person name="Fitzpatrick D.A."/>
            <person name="Frisvad J.C."/>
            <person name="Nielsen K.L."/>
        </authorList>
    </citation>
    <scope>NUCLEOTIDE SEQUENCE</scope>
    <source>
        <strain evidence="1">IBT 30761</strain>
    </source>
</reference>
<dbReference type="GeneID" id="81359159"/>
<keyword evidence="2" id="KW-1185">Reference proteome</keyword>
<protein>
    <submittedName>
        <fullName evidence="1">Uncharacterized protein</fullName>
    </submittedName>
</protein>
<dbReference type="Proteomes" id="UP001149074">
    <property type="component" value="Unassembled WGS sequence"/>
</dbReference>
<reference evidence="1" key="1">
    <citation type="submission" date="2022-11" db="EMBL/GenBank/DDBJ databases">
        <authorList>
            <person name="Petersen C."/>
        </authorList>
    </citation>
    <scope>NUCLEOTIDE SEQUENCE</scope>
    <source>
        <strain evidence="1">IBT 30761</strain>
    </source>
</reference>